<gene>
    <name evidence="5" type="ORF">A3A57_02885</name>
</gene>
<dbReference type="InterPro" id="IPR001789">
    <property type="entry name" value="Sig_transdc_resp-reg_receiver"/>
</dbReference>
<comment type="caution">
    <text evidence="5">The sequence shown here is derived from an EMBL/GenBank/DDBJ whole genome shotgun (WGS) entry which is preliminary data.</text>
</comment>
<dbReference type="CDD" id="cd17574">
    <property type="entry name" value="REC_OmpR"/>
    <property type="match status" value="1"/>
</dbReference>
<keyword evidence="1 3" id="KW-0597">Phosphoprotein</keyword>
<dbReference type="GO" id="GO:0000160">
    <property type="term" value="P:phosphorelay signal transduction system"/>
    <property type="evidence" value="ECO:0007669"/>
    <property type="project" value="UniProtKB-KW"/>
</dbReference>
<dbReference type="SMART" id="SM00448">
    <property type="entry name" value="REC"/>
    <property type="match status" value="1"/>
</dbReference>
<dbReference type="InterPro" id="IPR050595">
    <property type="entry name" value="Bact_response_regulator"/>
</dbReference>
<accession>A0A1G1WXJ5</accession>
<dbReference type="PANTHER" id="PTHR44591">
    <property type="entry name" value="STRESS RESPONSE REGULATOR PROTEIN 1"/>
    <property type="match status" value="1"/>
</dbReference>
<dbReference type="AlphaFoldDB" id="A0A1G1WXJ5"/>
<dbReference type="Gene3D" id="3.40.50.2300">
    <property type="match status" value="1"/>
</dbReference>
<dbReference type="PANTHER" id="PTHR44591:SF14">
    <property type="entry name" value="PROTEIN PILG"/>
    <property type="match status" value="1"/>
</dbReference>
<dbReference type="PROSITE" id="PS50110">
    <property type="entry name" value="RESPONSE_REGULATORY"/>
    <property type="match status" value="1"/>
</dbReference>
<protein>
    <recommendedName>
        <fullName evidence="4">Response regulatory domain-containing protein</fullName>
    </recommendedName>
</protein>
<reference evidence="5 6" key="1">
    <citation type="journal article" date="2016" name="Nat. Commun.">
        <title>Thousands of microbial genomes shed light on interconnected biogeochemical processes in an aquifer system.</title>
        <authorList>
            <person name="Anantharaman K."/>
            <person name="Brown C.T."/>
            <person name="Hug L.A."/>
            <person name="Sharon I."/>
            <person name="Castelle C.J."/>
            <person name="Probst A.J."/>
            <person name="Thomas B.C."/>
            <person name="Singh A."/>
            <person name="Wilkins M.J."/>
            <person name="Karaoz U."/>
            <person name="Brodie E.L."/>
            <person name="Williams K.H."/>
            <person name="Hubbard S.S."/>
            <person name="Banfield J.F."/>
        </authorList>
    </citation>
    <scope>NUCLEOTIDE SEQUENCE [LARGE SCALE GENOMIC DNA]</scope>
</reference>
<feature type="domain" description="Response regulatory" evidence="4">
    <location>
        <begin position="4"/>
        <end position="121"/>
    </location>
</feature>
<keyword evidence="2" id="KW-0902">Two-component regulatory system</keyword>
<name>A0A1G1WXJ5_9BACT</name>
<proteinExistence type="predicted"/>
<evidence type="ECO:0000256" key="3">
    <source>
        <dbReference type="PROSITE-ProRule" id="PRU00169"/>
    </source>
</evidence>
<organism evidence="5 6">
    <name type="scientific">Candidatus Woykebacteria bacterium RIFCSPLOWO2_01_FULL_41_12</name>
    <dbReference type="NCBI Taxonomy" id="1802604"/>
    <lineage>
        <taxon>Bacteria</taxon>
        <taxon>Candidatus Woykeibacteriota</taxon>
    </lineage>
</organism>
<evidence type="ECO:0000256" key="1">
    <source>
        <dbReference type="ARBA" id="ARBA00022553"/>
    </source>
</evidence>
<dbReference type="Proteomes" id="UP000179279">
    <property type="component" value="Unassembled WGS sequence"/>
</dbReference>
<evidence type="ECO:0000313" key="5">
    <source>
        <dbReference type="EMBL" id="OGY32040.1"/>
    </source>
</evidence>
<dbReference type="Pfam" id="PF00072">
    <property type="entry name" value="Response_reg"/>
    <property type="match status" value="1"/>
</dbReference>
<dbReference type="SUPFAM" id="SSF52172">
    <property type="entry name" value="CheY-like"/>
    <property type="match status" value="1"/>
</dbReference>
<dbReference type="InterPro" id="IPR011006">
    <property type="entry name" value="CheY-like_superfamily"/>
</dbReference>
<sequence length="137" mass="15222">MAKKVLVVEDDVFVRDIYARELKKGGYEVEIAEDGLEGLEKIKTGGYDIVLLDIMMPKMTGVDLLKNVRDPNFPAKDIPVYLLTNLGQGSIIKQCLEIGAQGYLLKARVLPSQVLKSVNDFFEFGPTKVDLAEFGLE</sequence>
<evidence type="ECO:0000313" key="6">
    <source>
        <dbReference type="Proteomes" id="UP000179279"/>
    </source>
</evidence>
<dbReference type="EMBL" id="MHDA01000024">
    <property type="protein sequence ID" value="OGY32040.1"/>
    <property type="molecule type" value="Genomic_DNA"/>
</dbReference>
<evidence type="ECO:0000256" key="2">
    <source>
        <dbReference type="ARBA" id="ARBA00023012"/>
    </source>
</evidence>
<evidence type="ECO:0000259" key="4">
    <source>
        <dbReference type="PROSITE" id="PS50110"/>
    </source>
</evidence>
<feature type="modified residue" description="4-aspartylphosphate" evidence="3">
    <location>
        <position position="53"/>
    </location>
</feature>